<feature type="domain" description="Replication-associated protein ORF2/G2P" evidence="1">
    <location>
        <begin position="1"/>
        <end position="96"/>
    </location>
</feature>
<comment type="caution">
    <text evidence="2">The sequence shown here is derived from an EMBL/GenBank/DDBJ whole genome shotgun (WGS) entry which is preliminary data.</text>
</comment>
<organism evidence="2 3">
    <name type="scientific">Solimonas marina</name>
    <dbReference type="NCBI Taxonomy" id="2714601"/>
    <lineage>
        <taxon>Bacteria</taxon>
        <taxon>Pseudomonadati</taxon>
        <taxon>Pseudomonadota</taxon>
        <taxon>Gammaproteobacteria</taxon>
        <taxon>Nevskiales</taxon>
        <taxon>Nevskiaceae</taxon>
        <taxon>Solimonas</taxon>
    </lineage>
</organism>
<reference evidence="2" key="1">
    <citation type="submission" date="2020-03" db="EMBL/GenBank/DDBJ databases">
        <title>Solimonas marina sp. nov., isolated from deep seawater of the Pacific Ocean.</title>
        <authorList>
            <person name="Liu X."/>
            <person name="Lai Q."/>
            <person name="Sun F."/>
            <person name="Gai Y."/>
            <person name="Li G."/>
            <person name="Shao Z."/>
        </authorList>
    </citation>
    <scope>NUCLEOTIDE SEQUENCE</scope>
    <source>
        <strain evidence="2">C16B3</strain>
    </source>
</reference>
<dbReference type="Pfam" id="PF23343">
    <property type="entry name" value="REP_ORF2-G2P"/>
    <property type="match status" value="1"/>
</dbReference>
<dbReference type="Proteomes" id="UP000653472">
    <property type="component" value="Unassembled WGS sequence"/>
</dbReference>
<dbReference type="InterPro" id="IPR056906">
    <property type="entry name" value="ORF2/G2P_dom"/>
</dbReference>
<proteinExistence type="predicted"/>
<evidence type="ECO:0000313" key="2">
    <source>
        <dbReference type="EMBL" id="NKF22974.1"/>
    </source>
</evidence>
<accession>A0A970B959</accession>
<dbReference type="RefSeq" id="WP_168148309.1">
    <property type="nucleotide sequence ID" value="NZ_JAAVXB010000006.1"/>
</dbReference>
<dbReference type="EMBL" id="JAAVXB010000006">
    <property type="protein sequence ID" value="NKF22974.1"/>
    <property type="molecule type" value="Genomic_DNA"/>
</dbReference>
<sequence length="208" mass="23757">MVTLTYRDVGDWSPRHISEAIKRVRQWMGRRGHKLRYVWTAELQERGAIHYHIVTWLPQGKDRVPFWDAMGWWPHGSTRSEWAQNGVGYIVKYASKVATKDKLPCGARMHGSGGFTADERKRMSFETRPTWARTLSYIGQKLQRAKGGGFVQHFACGLRRRLHSPFVLVARVSGRVVLARRGADSNHVRTALGDLWVQLLQPNTPALA</sequence>
<name>A0A970B959_9GAMM</name>
<keyword evidence="3" id="KW-1185">Reference proteome</keyword>
<protein>
    <recommendedName>
        <fullName evidence="1">Replication-associated protein ORF2/G2P domain-containing protein</fullName>
    </recommendedName>
</protein>
<evidence type="ECO:0000259" key="1">
    <source>
        <dbReference type="Pfam" id="PF23343"/>
    </source>
</evidence>
<gene>
    <name evidence="2" type="ORF">G7Y82_11645</name>
</gene>
<evidence type="ECO:0000313" key="3">
    <source>
        <dbReference type="Proteomes" id="UP000653472"/>
    </source>
</evidence>
<dbReference type="AlphaFoldDB" id="A0A970B959"/>